<keyword evidence="5 12" id="KW-0547">Nucleotide-binding</keyword>
<dbReference type="FunFam" id="3.30.930.10:FF:000065">
    <property type="entry name" value="Proline--tRNA ligase"/>
    <property type="match status" value="1"/>
</dbReference>
<gene>
    <name evidence="12" type="primary">proS</name>
    <name evidence="14" type="ORF">SAMN05444695_11492</name>
</gene>
<comment type="similarity">
    <text evidence="11 12">Belongs to the class-II aminoacyl-tRNA synthetase family. ProS type 1 subfamily.</text>
</comment>
<dbReference type="RefSeq" id="WP_072739545.1">
    <property type="nucleotide sequence ID" value="NZ_CP048813.1"/>
</dbReference>
<evidence type="ECO:0000313" key="15">
    <source>
        <dbReference type="Proteomes" id="UP000183263"/>
    </source>
</evidence>
<sequence>MITRLSHLFLRTLRDDPADAEVPSHKLLVRAGYVRRIAPGVYSWLPLGLRVLRQVERVVREEMNAIGAQEIALPALLPRDPYETTNRWTEYGDGLFRLQDRKGADYLLGPTHEELFALTVKGEFTSYKDFPVTLYQIQTKYRDEERPRAGILRGREFVMKDSYSFDLTDEGLAESYRAHRDAYERIFTRLGVRYVIVSATSGAMGGSASEEFLAESEIGEDTYVRSIESGYAANVEAVRTVAPAPIAFDGLPEAEVHDTPDTPTIATLVDWANGADLGRAVTAADTLKNVLVKVRVPGGDWELLAVGVPGDREVDPKRLGASLEPAEYELLTDADFAANPFLVKGYIGPKALQENGVRYLVDPRVVDGTSWITGADAPGRHVVGLVAGRDFVPDGTIEAAEVRDGDPSPDGAGTLTSARGIEIGHVFQLGRKYTDAFEVDVLGENGKPVRPTMGSYGVGVSRLVAVIAEQHHDDKGLRWPAEVAPADVHLVIANKDEAAREGAESLAVELDAAGLDIVLDDRKASPGVKFKDSELLGIPVVVVVGRGWADGKVEIRDRFTGESREVPAGTAVADVVSAVRG</sequence>
<dbReference type="SUPFAM" id="SSF55681">
    <property type="entry name" value="Class II aaRS and biotin synthetases"/>
    <property type="match status" value="1"/>
</dbReference>
<dbReference type="Gene3D" id="3.40.50.800">
    <property type="entry name" value="Anticodon-binding domain"/>
    <property type="match status" value="1"/>
</dbReference>
<dbReference type="InterPro" id="IPR044140">
    <property type="entry name" value="ProRS_anticodon_short"/>
</dbReference>
<evidence type="ECO:0000256" key="4">
    <source>
        <dbReference type="ARBA" id="ARBA00022598"/>
    </source>
</evidence>
<dbReference type="InterPro" id="IPR045864">
    <property type="entry name" value="aa-tRNA-synth_II/BPL/LPL"/>
</dbReference>
<evidence type="ECO:0000256" key="11">
    <source>
        <dbReference type="ARBA" id="ARBA00060755"/>
    </source>
</evidence>
<dbReference type="InterPro" id="IPR050062">
    <property type="entry name" value="Pro-tRNA_synthetase"/>
</dbReference>
<dbReference type="InterPro" id="IPR033730">
    <property type="entry name" value="ProRS_core_prok"/>
</dbReference>
<dbReference type="EMBL" id="FNDN01000014">
    <property type="protein sequence ID" value="SDJ00551.1"/>
    <property type="molecule type" value="Genomic_DNA"/>
</dbReference>
<dbReference type="Proteomes" id="UP000183263">
    <property type="component" value="Unassembled WGS sequence"/>
</dbReference>
<keyword evidence="7 12" id="KW-0648">Protein biosynthesis</keyword>
<dbReference type="PANTHER" id="PTHR42753:SF2">
    <property type="entry name" value="PROLINE--TRNA LIGASE"/>
    <property type="match status" value="1"/>
</dbReference>
<dbReference type="Pfam" id="PF00587">
    <property type="entry name" value="tRNA-synt_2b"/>
    <property type="match status" value="1"/>
</dbReference>
<dbReference type="GO" id="GO:0004827">
    <property type="term" value="F:proline-tRNA ligase activity"/>
    <property type="evidence" value="ECO:0007669"/>
    <property type="project" value="UniProtKB-UniRule"/>
</dbReference>
<protein>
    <recommendedName>
        <fullName evidence="12">Proline--tRNA ligase</fullName>
        <ecNumber evidence="12">6.1.1.15</ecNumber>
    </recommendedName>
    <alternativeName>
        <fullName evidence="12">Prolyl-tRNA synthetase</fullName>
        <shortName evidence="12">ProRS</shortName>
    </alternativeName>
</protein>
<dbReference type="InterPro" id="IPR036621">
    <property type="entry name" value="Anticodon-bd_dom_sf"/>
</dbReference>
<evidence type="ECO:0000256" key="6">
    <source>
        <dbReference type="ARBA" id="ARBA00022840"/>
    </source>
</evidence>
<dbReference type="Pfam" id="PF04073">
    <property type="entry name" value="tRNA_edit"/>
    <property type="match status" value="1"/>
</dbReference>
<dbReference type="GO" id="GO:0005829">
    <property type="term" value="C:cytosol"/>
    <property type="evidence" value="ECO:0007669"/>
    <property type="project" value="TreeGrafter"/>
</dbReference>
<dbReference type="Gene3D" id="3.90.960.10">
    <property type="entry name" value="YbaK/aminoacyl-tRNA synthetase-associated domain"/>
    <property type="match status" value="1"/>
</dbReference>
<dbReference type="InterPro" id="IPR007214">
    <property type="entry name" value="YbaK/aa-tRNA-synth-assoc-dom"/>
</dbReference>
<accession>A0A1G8Q7A2</accession>
<dbReference type="PRINTS" id="PR01046">
    <property type="entry name" value="TRNASYNTHPRO"/>
</dbReference>
<keyword evidence="4 12" id="KW-0436">Ligase</keyword>
<evidence type="ECO:0000259" key="13">
    <source>
        <dbReference type="PROSITE" id="PS50862"/>
    </source>
</evidence>
<dbReference type="InterPro" id="IPR036754">
    <property type="entry name" value="YbaK/aa-tRNA-synt-asso_dom_sf"/>
</dbReference>
<dbReference type="InterPro" id="IPR002314">
    <property type="entry name" value="aa-tRNA-synt_IIb"/>
</dbReference>
<dbReference type="GO" id="GO:0005524">
    <property type="term" value="F:ATP binding"/>
    <property type="evidence" value="ECO:0007669"/>
    <property type="project" value="UniProtKB-UniRule"/>
</dbReference>
<comment type="domain">
    <text evidence="12">Consists of three domains: the N-terminal catalytic domain, the editing domain and the C-terminal anticodon-binding domain.</text>
</comment>
<evidence type="ECO:0000256" key="8">
    <source>
        <dbReference type="ARBA" id="ARBA00023146"/>
    </source>
</evidence>
<dbReference type="Pfam" id="PF03129">
    <property type="entry name" value="HGTP_anticodon"/>
    <property type="match status" value="1"/>
</dbReference>
<evidence type="ECO:0000256" key="10">
    <source>
        <dbReference type="ARBA" id="ARBA00053664"/>
    </source>
</evidence>
<feature type="domain" description="Aminoacyl-transfer RNA synthetases class-II family profile" evidence="13">
    <location>
        <begin position="35"/>
        <end position="480"/>
    </location>
</feature>
<comment type="subunit">
    <text evidence="2 12">Homodimer.</text>
</comment>
<keyword evidence="3 12" id="KW-0963">Cytoplasm</keyword>
<dbReference type="PROSITE" id="PS50862">
    <property type="entry name" value="AA_TRNA_LIGASE_II"/>
    <property type="match status" value="1"/>
</dbReference>
<dbReference type="HAMAP" id="MF_01569">
    <property type="entry name" value="Pro_tRNA_synth_type1"/>
    <property type="match status" value="1"/>
</dbReference>
<evidence type="ECO:0000256" key="1">
    <source>
        <dbReference type="ARBA" id="ARBA00004496"/>
    </source>
</evidence>
<dbReference type="InterPro" id="IPR004500">
    <property type="entry name" value="Pro-tRNA-synth_IIa_bac-type"/>
</dbReference>
<dbReference type="Gene3D" id="3.30.930.10">
    <property type="entry name" value="Bira Bifunctional Protein, Domain 2"/>
    <property type="match status" value="2"/>
</dbReference>
<evidence type="ECO:0000256" key="7">
    <source>
        <dbReference type="ARBA" id="ARBA00022917"/>
    </source>
</evidence>
<dbReference type="EC" id="6.1.1.15" evidence="12"/>
<dbReference type="PANTHER" id="PTHR42753">
    <property type="entry name" value="MITOCHONDRIAL RIBOSOME PROTEIN L39/PROLYL-TRNA LIGASE FAMILY MEMBER"/>
    <property type="match status" value="1"/>
</dbReference>
<dbReference type="GO" id="GO:0006433">
    <property type="term" value="P:prolyl-tRNA aminoacylation"/>
    <property type="evidence" value="ECO:0007669"/>
    <property type="project" value="UniProtKB-UniRule"/>
</dbReference>
<dbReference type="FunFam" id="3.30.930.10:FF:000070">
    <property type="entry name" value="Proline--tRNA ligase"/>
    <property type="match status" value="1"/>
</dbReference>
<organism evidence="14 15">
    <name type="scientific">Rhodococcus triatomae</name>
    <dbReference type="NCBI Taxonomy" id="300028"/>
    <lineage>
        <taxon>Bacteria</taxon>
        <taxon>Bacillati</taxon>
        <taxon>Actinomycetota</taxon>
        <taxon>Actinomycetes</taxon>
        <taxon>Mycobacteriales</taxon>
        <taxon>Nocardiaceae</taxon>
        <taxon>Rhodococcus</taxon>
    </lineage>
</organism>
<keyword evidence="8 12" id="KW-0030">Aminoacyl-tRNA synthetase</keyword>
<proteinExistence type="inferred from homology"/>
<dbReference type="NCBIfam" id="NF006625">
    <property type="entry name" value="PRK09194.1"/>
    <property type="match status" value="1"/>
</dbReference>
<evidence type="ECO:0000256" key="5">
    <source>
        <dbReference type="ARBA" id="ARBA00022741"/>
    </source>
</evidence>
<dbReference type="InterPro" id="IPR023717">
    <property type="entry name" value="Pro-tRNA-Synthase_IIa_type1"/>
</dbReference>
<dbReference type="OrthoDB" id="9809052at2"/>
<evidence type="ECO:0000313" key="14">
    <source>
        <dbReference type="EMBL" id="SDJ00551.1"/>
    </source>
</evidence>
<dbReference type="InterPro" id="IPR006195">
    <property type="entry name" value="aa-tRNA-synth_II"/>
</dbReference>
<keyword evidence="6 12" id="KW-0067">ATP-binding</keyword>
<dbReference type="NCBIfam" id="TIGR00409">
    <property type="entry name" value="proS_fam_II"/>
    <property type="match status" value="1"/>
</dbReference>
<evidence type="ECO:0000256" key="12">
    <source>
        <dbReference type="HAMAP-Rule" id="MF_01569"/>
    </source>
</evidence>
<keyword evidence="15" id="KW-1185">Reference proteome</keyword>
<comment type="subcellular location">
    <subcellularLocation>
        <location evidence="1 12">Cytoplasm</location>
    </subcellularLocation>
</comment>
<dbReference type="AlphaFoldDB" id="A0A1G8Q7A2"/>
<evidence type="ECO:0000256" key="3">
    <source>
        <dbReference type="ARBA" id="ARBA00022490"/>
    </source>
</evidence>
<name>A0A1G8Q7A2_9NOCA</name>
<dbReference type="InterPro" id="IPR002316">
    <property type="entry name" value="Pro-tRNA-ligase_IIa"/>
</dbReference>
<evidence type="ECO:0000256" key="9">
    <source>
        <dbReference type="ARBA" id="ARBA00047671"/>
    </source>
</evidence>
<comment type="catalytic activity">
    <reaction evidence="9 12">
        <text>tRNA(Pro) + L-proline + ATP = L-prolyl-tRNA(Pro) + AMP + diphosphate</text>
        <dbReference type="Rhea" id="RHEA:14305"/>
        <dbReference type="Rhea" id="RHEA-COMP:9700"/>
        <dbReference type="Rhea" id="RHEA-COMP:9702"/>
        <dbReference type="ChEBI" id="CHEBI:30616"/>
        <dbReference type="ChEBI" id="CHEBI:33019"/>
        <dbReference type="ChEBI" id="CHEBI:60039"/>
        <dbReference type="ChEBI" id="CHEBI:78442"/>
        <dbReference type="ChEBI" id="CHEBI:78532"/>
        <dbReference type="ChEBI" id="CHEBI:456215"/>
        <dbReference type="EC" id="6.1.1.15"/>
    </reaction>
</comment>
<reference evidence="14 15" key="1">
    <citation type="submission" date="2016-10" db="EMBL/GenBank/DDBJ databases">
        <authorList>
            <person name="de Groot N.N."/>
        </authorList>
    </citation>
    <scope>NUCLEOTIDE SEQUENCE [LARGE SCALE GENOMIC DNA]</scope>
    <source>
        <strain evidence="14 15">DSM 44892</strain>
    </source>
</reference>
<dbReference type="CDD" id="cd00861">
    <property type="entry name" value="ProRS_anticodon_short"/>
    <property type="match status" value="1"/>
</dbReference>
<dbReference type="SUPFAM" id="SSF55826">
    <property type="entry name" value="YbaK/ProRS associated domain"/>
    <property type="match status" value="1"/>
</dbReference>
<dbReference type="SUPFAM" id="SSF52954">
    <property type="entry name" value="Class II aaRS ABD-related"/>
    <property type="match status" value="1"/>
</dbReference>
<comment type="function">
    <text evidence="10 12">Catalyzes the attachment of proline to tRNA(Pro) in a two-step reaction: proline is first activated by ATP to form Pro-AMP and then transferred to the acceptor end of tRNA(Pro). As ProRS can inadvertently accommodate and process non-cognate amino acids such as alanine and cysteine, to avoid such errors it has two additional distinct editing activities against alanine. One activity is designated as 'pretransfer' editing and involves the tRNA(Pro)-independent hydrolysis of activated Ala-AMP. The other activity is designated 'posttransfer' editing and involves deacylation of mischarged Ala-tRNA(Pro). The misacylated Cys-tRNA(Pro) is not edited by ProRS.</text>
</comment>
<dbReference type="InterPro" id="IPR004154">
    <property type="entry name" value="Anticodon-bd"/>
</dbReference>
<dbReference type="CDD" id="cd00779">
    <property type="entry name" value="ProRS_core_prok"/>
    <property type="match status" value="1"/>
</dbReference>
<evidence type="ECO:0000256" key="2">
    <source>
        <dbReference type="ARBA" id="ARBA00011738"/>
    </source>
</evidence>
<dbReference type="GO" id="GO:0002161">
    <property type="term" value="F:aminoacyl-tRNA deacylase activity"/>
    <property type="evidence" value="ECO:0007669"/>
    <property type="project" value="InterPro"/>
</dbReference>